<keyword evidence="6 7" id="KW-0949">S-adenosyl-L-methionine</keyword>
<name>A0A0R1W0B2_9LACO</name>
<comment type="subcellular location">
    <subcellularLocation>
        <location evidence="7">Cytoplasm</location>
    </subcellularLocation>
</comment>
<dbReference type="SUPFAM" id="SSF53335">
    <property type="entry name" value="S-adenosyl-L-methionine-dependent methyltransferases"/>
    <property type="match status" value="1"/>
</dbReference>
<keyword evidence="5 7" id="KW-0808">Transferase</keyword>
<evidence type="ECO:0000313" key="9">
    <source>
        <dbReference type="Proteomes" id="UP000051451"/>
    </source>
</evidence>
<reference evidence="8 9" key="1">
    <citation type="journal article" date="2015" name="Genome Announc.">
        <title>Expanding the biotechnology potential of lactobacilli through comparative genomics of 213 strains and associated genera.</title>
        <authorList>
            <person name="Sun Z."/>
            <person name="Harris H.M."/>
            <person name="McCann A."/>
            <person name="Guo C."/>
            <person name="Argimon S."/>
            <person name="Zhang W."/>
            <person name="Yang X."/>
            <person name="Jeffery I.B."/>
            <person name="Cooney J.C."/>
            <person name="Kagawa T.F."/>
            <person name="Liu W."/>
            <person name="Song Y."/>
            <person name="Salvetti E."/>
            <person name="Wrobel A."/>
            <person name="Rasinkangas P."/>
            <person name="Parkhill J."/>
            <person name="Rea M.C."/>
            <person name="O'Sullivan O."/>
            <person name="Ritari J."/>
            <person name="Douillard F.P."/>
            <person name="Paul Ross R."/>
            <person name="Yang R."/>
            <person name="Briner A.E."/>
            <person name="Felis G.E."/>
            <person name="de Vos W.M."/>
            <person name="Barrangou R."/>
            <person name="Klaenhammer T.R."/>
            <person name="Caufield P.W."/>
            <person name="Cui Y."/>
            <person name="Zhang H."/>
            <person name="O'Toole P.W."/>
        </authorList>
    </citation>
    <scope>NUCLEOTIDE SEQUENCE [LARGE SCALE GENOMIC DNA]</scope>
    <source>
        <strain evidence="8 9">DSM 18630</strain>
    </source>
</reference>
<dbReference type="PATRIC" id="fig|1423750.3.peg.101"/>
<dbReference type="Gene3D" id="3.40.50.150">
    <property type="entry name" value="Vaccinia Virus protein VP39"/>
    <property type="match status" value="1"/>
</dbReference>
<dbReference type="Pfam" id="PF01795">
    <property type="entry name" value="Methyltransf_5"/>
    <property type="match status" value="1"/>
</dbReference>
<dbReference type="GO" id="GO:0071424">
    <property type="term" value="F:rRNA (cytosine-N4-)-methyltransferase activity"/>
    <property type="evidence" value="ECO:0007669"/>
    <property type="project" value="UniProtKB-UniRule"/>
</dbReference>
<evidence type="ECO:0000256" key="1">
    <source>
        <dbReference type="ARBA" id="ARBA00010396"/>
    </source>
</evidence>
<evidence type="ECO:0000313" key="8">
    <source>
        <dbReference type="EMBL" id="KRM07660.1"/>
    </source>
</evidence>
<dbReference type="SUPFAM" id="SSF81799">
    <property type="entry name" value="Putative methyltransferase TM0872, insert domain"/>
    <property type="match status" value="1"/>
</dbReference>
<feature type="binding site" evidence="7">
    <location>
        <position position="101"/>
    </location>
    <ligand>
        <name>S-adenosyl-L-methionine</name>
        <dbReference type="ChEBI" id="CHEBI:59789"/>
    </ligand>
</feature>
<feature type="binding site" evidence="7">
    <location>
        <position position="55"/>
    </location>
    <ligand>
        <name>S-adenosyl-L-methionine</name>
        <dbReference type="ChEBI" id="CHEBI:59789"/>
    </ligand>
</feature>
<keyword evidence="4 7" id="KW-0489">Methyltransferase</keyword>
<dbReference type="GO" id="GO:0005737">
    <property type="term" value="C:cytoplasm"/>
    <property type="evidence" value="ECO:0007669"/>
    <property type="project" value="UniProtKB-SubCell"/>
</dbReference>
<keyword evidence="9" id="KW-1185">Reference proteome</keyword>
<comment type="catalytic activity">
    <reaction evidence="7">
        <text>cytidine(1402) in 16S rRNA + S-adenosyl-L-methionine = N(4)-methylcytidine(1402) in 16S rRNA + S-adenosyl-L-homocysteine + H(+)</text>
        <dbReference type="Rhea" id="RHEA:42928"/>
        <dbReference type="Rhea" id="RHEA-COMP:10286"/>
        <dbReference type="Rhea" id="RHEA-COMP:10287"/>
        <dbReference type="ChEBI" id="CHEBI:15378"/>
        <dbReference type="ChEBI" id="CHEBI:57856"/>
        <dbReference type="ChEBI" id="CHEBI:59789"/>
        <dbReference type="ChEBI" id="CHEBI:74506"/>
        <dbReference type="ChEBI" id="CHEBI:82748"/>
        <dbReference type="EC" id="2.1.1.199"/>
    </reaction>
</comment>
<evidence type="ECO:0000256" key="3">
    <source>
        <dbReference type="ARBA" id="ARBA00022552"/>
    </source>
</evidence>
<dbReference type="STRING" id="1423750.FC89_GL000100"/>
<proteinExistence type="inferred from homology"/>
<feature type="binding site" evidence="7">
    <location>
        <position position="80"/>
    </location>
    <ligand>
        <name>S-adenosyl-L-methionine</name>
        <dbReference type="ChEBI" id="CHEBI:59789"/>
    </ligand>
</feature>
<dbReference type="GeneID" id="98318164"/>
<keyword evidence="2 7" id="KW-0963">Cytoplasm</keyword>
<dbReference type="InterPro" id="IPR023397">
    <property type="entry name" value="SAM-dep_MeTrfase_MraW_recog"/>
</dbReference>
<keyword evidence="3 7" id="KW-0698">rRNA processing</keyword>
<gene>
    <name evidence="7" type="primary">rsmH</name>
    <name evidence="8" type="ORF">FC89_GL000100</name>
</gene>
<organism evidence="8 9">
    <name type="scientific">Liquorilactobacillus ghanensis DSM 18630</name>
    <dbReference type="NCBI Taxonomy" id="1423750"/>
    <lineage>
        <taxon>Bacteria</taxon>
        <taxon>Bacillati</taxon>
        <taxon>Bacillota</taxon>
        <taxon>Bacilli</taxon>
        <taxon>Lactobacillales</taxon>
        <taxon>Lactobacillaceae</taxon>
        <taxon>Liquorilactobacillus</taxon>
    </lineage>
</organism>
<evidence type="ECO:0000256" key="4">
    <source>
        <dbReference type="ARBA" id="ARBA00022603"/>
    </source>
</evidence>
<dbReference type="OrthoDB" id="9806637at2"/>
<dbReference type="Proteomes" id="UP000051451">
    <property type="component" value="Unassembled WGS sequence"/>
</dbReference>
<dbReference type="PANTHER" id="PTHR11265">
    <property type="entry name" value="S-ADENOSYL-METHYLTRANSFERASE MRAW"/>
    <property type="match status" value="1"/>
</dbReference>
<comment type="similarity">
    <text evidence="1 7">Belongs to the methyltransferase superfamily. RsmH family.</text>
</comment>
<comment type="function">
    <text evidence="7">Specifically methylates the N4 position of cytidine in position 1402 (C1402) of 16S rRNA.</text>
</comment>
<dbReference type="NCBIfam" id="TIGR00006">
    <property type="entry name" value="16S rRNA (cytosine(1402)-N(4))-methyltransferase RsmH"/>
    <property type="match status" value="1"/>
</dbReference>
<dbReference type="EMBL" id="AZGB01000005">
    <property type="protein sequence ID" value="KRM07660.1"/>
    <property type="molecule type" value="Genomic_DNA"/>
</dbReference>
<dbReference type="InterPro" id="IPR029063">
    <property type="entry name" value="SAM-dependent_MTases_sf"/>
</dbReference>
<comment type="caution">
    <text evidence="8">The sequence shown here is derived from an EMBL/GenBank/DDBJ whole genome shotgun (WGS) entry which is preliminary data.</text>
</comment>
<dbReference type="FunFam" id="1.10.150.170:FF:000001">
    <property type="entry name" value="Ribosomal RNA small subunit methyltransferase H"/>
    <property type="match status" value="1"/>
</dbReference>
<dbReference type="GO" id="GO:0070475">
    <property type="term" value="P:rRNA base methylation"/>
    <property type="evidence" value="ECO:0007669"/>
    <property type="project" value="UniProtKB-UniRule"/>
</dbReference>
<feature type="binding site" evidence="7">
    <location>
        <begin position="35"/>
        <end position="37"/>
    </location>
    <ligand>
        <name>S-adenosyl-L-methionine</name>
        <dbReference type="ChEBI" id="CHEBI:59789"/>
    </ligand>
</feature>
<evidence type="ECO:0000256" key="5">
    <source>
        <dbReference type="ARBA" id="ARBA00022679"/>
    </source>
</evidence>
<dbReference type="InterPro" id="IPR002903">
    <property type="entry name" value="RsmH"/>
</dbReference>
<dbReference type="Gene3D" id="1.10.150.170">
    <property type="entry name" value="Putative methyltransferase TM0872, insert domain"/>
    <property type="match status" value="1"/>
</dbReference>
<dbReference type="EC" id="2.1.1.199" evidence="7"/>
<evidence type="ECO:0000256" key="2">
    <source>
        <dbReference type="ARBA" id="ARBA00022490"/>
    </source>
</evidence>
<dbReference type="PANTHER" id="PTHR11265:SF0">
    <property type="entry name" value="12S RRNA N4-METHYLCYTIDINE METHYLTRANSFERASE"/>
    <property type="match status" value="1"/>
</dbReference>
<accession>A0A0R1W0B2</accession>
<dbReference type="AlphaFoldDB" id="A0A0R1W0B2"/>
<evidence type="ECO:0000256" key="7">
    <source>
        <dbReference type="HAMAP-Rule" id="MF_01007"/>
    </source>
</evidence>
<sequence>MTKEFVHQTVLLHEAVAGLQVRPNGEYVDCTLGGGGHSNLIAQQLSAEGHLYAFDQDETAIEFNQQRFENLPVTLIPANFREIKQQLAVLKISQVDGILYDLGVSSPQFDDAQRGFSYRFDAPLDMRMDQSQQLTARIIVNEWPYEKLIKIFWRYGEEKYAKSIARHIEKARAVAPIETTTQLVELIKAGIPARARRTGGHPAKRVFQAIRIAVNDELGALEDSLSQALELLAPNGRICVITFQSLEDRLVKAMFKEKSSLPDDLPAGLPVIPADMQPDYRLITHKPIVPNQIELEQNHRAHSARLRIIERKNK</sequence>
<feature type="binding site" evidence="7">
    <location>
        <position position="108"/>
    </location>
    <ligand>
        <name>S-adenosyl-L-methionine</name>
        <dbReference type="ChEBI" id="CHEBI:59789"/>
    </ligand>
</feature>
<evidence type="ECO:0000256" key="6">
    <source>
        <dbReference type="ARBA" id="ARBA00022691"/>
    </source>
</evidence>
<dbReference type="HAMAP" id="MF_01007">
    <property type="entry name" value="16SrRNA_methyltr_H"/>
    <property type="match status" value="1"/>
</dbReference>
<dbReference type="RefSeq" id="WP_057870904.1">
    <property type="nucleotide sequence ID" value="NZ_AZGB01000005.1"/>
</dbReference>
<dbReference type="PIRSF" id="PIRSF004486">
    <property type="entry name" value="MraW"/>
    <property type="match status" value="1"/>
</dbReference>
<protein>
    <recommendedName>
        <fullName evidence="7">Ribosomal RNA small subunit methyltransferase H</fullName>
        <ecNumber evidence="7">2.1.1.199</ecNumber>
    </recommendedName>
    <alternativeName>
        <fullName evidence="7">16S rRNA m(4)C1402 methyltransferase</fullName>
    </alternativeName>
    <alternativeName>
        <fullName evidence="7">rRNA (cytosine-N(4)-)-methyltransferase RsmH</fullName>
    </alternativeName>
</protein>